<dbReference type="GO" id="GO:0006890">
    <property type="term" value="P:retrograde vesicle-mediated transport, Golgi to endoplasmic reticulum"/>
    <property type="evidence" value="ECO:0007669"/>
    <property type="project" value="TreeGrafter"/>
</dbReference>
<organism evidence="12 13">
    <name type="scientific">Ditylenchus destructor</name>
    <dbReference type="NCBI Taxonomy" id="166010"/>
    <lineage>
        <taxon>Eukaryota</taxon>
        <taxon>Metazoa</taxon>
        <taxon>Ecdysozoa</taxon>
        <taxon>Nematoda</taxon>
        <taxon>Chromadorea</taxon>
        <taxon>Rhabditida</taxon>
        <taxon>Tylenchina</taxon>
        <taxon>Tylenchomorpha</taxon>
        <taxon>Sphaerularioidea</taxon>
        <taxon>Anguinidae</taxon>
        <taxon>Anguininae</taxon>
        <taxon>Ditylenchus</taxon>
    </lineage>
</organism>
<evidence type="ECO:0000313" key="13">
    <source>
        <dbReference type="Proteomes" id="UP001201812"/>
    </source>
</evidence>
<keyword evidence="7" id="KW-0175">Coiled coil</keyword>
<dbReference type="PANTHER" id="PTHR15959:SF0">
    <property type="entry name" value="SYNTAXIN-18"/>
    <property type="match status" value="1"/>
</dbReference>
<name>A0AAD4QY23_9BILA</name>
<evidence type="ECO:0000256" key="2">
    <source>
        <dbReference type="ARBA" id="ARBA00009063"/>
    </source>
</evidence>
<proteinExistence type="inferred from homology"/>
<dbReference type="GO" id="GO:0015031">
    <property type="term" value="P:protein transport"/>
    <property type="evidence" value="ECO:0007669"/>
    <property type="project" value="UniProtKB-KW"/>
</dbReference>
<dbReference type="PROSITE" id="PS50192">
    <property type="entry name" value="T_SNARE"/>
    <property type="match status" value="1"/>
</dbReference>
<dbReference type="Gene3D" id="1.20.5.110">
    <property type="match status" value="1"/>
</dbReference>
<reference evidence="12" key="1">
    <citation type="submission" date="2022-01" db="EMBL/GenBank/DDBJ databases">
        <title>Genome Sequence Resource for Two Populations of Ditylenchus destructor, the Migratory Endoparasitic Phytonematode.</title>
        <authorList>
            <person name="Zhang H."/>
            <person name="Lin R."/>
            <person name="Xie B."/>
        </authorList>
    </citation>
    <scope>NUCLEOTIDE SEQUENCE</scope>
    <source>
        <strain evidence="12">BazhouSP</strain>
    </source>
</reference>
<comment type="subcellular location">
    <subcellularLocation>
        <location evidence="1">Membrane</location>
        <topology evidence="1">Single-pass type IV membrane protein</topology>
    </subcellularLocation>
</comment>
<evidence type="ECO:0000256" key="9">
    <source>
        <dbReference type="SAM" id="MobiDB-lite"/>
    </source>
</evidence>
<evidence type="ECO:0000256" key="7">
    <source>
        <dbReference type="ARBA" id="ARBA00023054"/>
    </source>
</evidence>
<feature type="region of interest" description="Disordered" evidence="9">
    <location>
        <begin position="19"/>
        <end position="49"/>
    </location>
</feature>
<sequence length="374" mass="43458">MIDNTTLFKARVKMLKNKEALNKAGSSSTHSAVDRYKQDRTKAPQRSSPNFSIFNNEAREVLQNITELRNLVLEKRKGYILCSSTFSTYGEFMTDEDRKKFDIDTDTAIKQCSRLIQCLEKQISADKILREDELKHLKFVARLLNIYLKNVCHIVAMSRYETNLAAAKEEEETKVDRVRKLQREIEDRQDKDEYLDTLGSPTSRVDGWEEATGAFDIKDESVTKFGLQNGTTKHKEVKVEPKFEVDRYIEPIPENEPVEDFDIGVLSIVEQEQLMAENKGLFKRISHSNEEILRIESHLLEIQKLQDTFAEKLVEQDRDIDTIHTHSIETLDNLDIANEYIREAIRNTATRRVIALFCLIVLTFTLLFLDWYNP</sequence>
<dbReference type="PANTHER" id="PTHR15959">
    <property type="entry name" value="SYNTAXIN-18"/>
    <property type="match status" value="1"/>
</dbReference>
<keyword evidence="8 10" id="KW-0472">Membrane</keyword>
<evidence type="ECO:0000256" key="5">
    <source>
        <dbReference type="ARBA" id="ARBA00022927"/>
    </source>
</evidence>
<dbReference type="GO" id="GO:0031201">
    <property type="term" value="C:SNARE complex"/>
    <property type="evidence" value="ECO:0007669"/>
    <property type="project" value="TreeGrafter"/>
</dbReference>
<dbReference type="Pfam" id="PF10496">
    <property type="entry name" value="Syntaxin-18_N"/>
    <property type="match status" value="1"/>
</dbReference>
<dbReference type="InterPro" id="IPR000727">
    <property type="entry name" value="T_SNARE_dom"/>
</dbReference>
<feature type="domain" description="T-SNARE coiled-coil homology" evidence="11">
    <location>
        <begin position="282"/>
        <end position="344"/>
    </location>
</feature>
<dbReference type="InterPro" id="IPR019529">
    <property type="entry name" value="Syntaxin-18_N"/>
</dbReference>
<evidence type="ECO:0000256" key="8">
    <source>
        <dbReference type="ARBA" id="ARBA00023136"/>
    </source>
</evidence>
<keyword evidence="6 10" id="KW-1133">Transmembrane helix</keyword>
<evidence type="ECO:0000259" key="11">
    <source>
        <dbReference type="PROSITE" id="PS50192"/>
    </source>
</evidence>
<evidence type="ECO:0000313" key="12">
    <source>
        <dbReference type="EMBL" id="KAI1703159.1"/>
    </source>
</evidence>
<keyword evidence="4 10" id="KW-0812">Transmembrane</keyword>
<evidence type="ECO:0000256" key="6">
    <source>
        <dbReference type="ARBA" id="ARBA00022989"/>
    </source>
</evidence>
<evidence type="ECO:0000256" key="3">
    <source>
        <dbReference type="ARBA" id="ARBA00022448"/>
    </source>
</evidence>
<protein>
    <submittedName>
        <fullName evidence="12">Syntaxin-18</fullName>
    </submittedName>
</protein>
<comment type="caution">
    <text evidence="12">The sequence shown here is derived from an EMBL/GenBank/DDBJ whole genome shotgun (WGS) entry which is preliminary data.</text>
</comment>
<dbReference type="Proteomes" id="UP001201812">
    <property type="component" value="Unassembled WGS sequence"/>
</dbReference>
<dbReference type="AlphaFoldDB" id="A0AAD4QY23"/>
<dbReference type="GO" id="GO:0005783">
    <property type="term" value="C:endoplasmic reticulum"/>
    <property type="evidence" value="ECO:0007669"/>
    <property type="project" value="TreeGrafter"/>
</dbReference>
<feature type="compositionally biased region" description="Basic and acidic residues" evidence="9">
    <location>
        <begin position="32"/>
        <end position="42"/>
    </location>
</feature>
<dbReference type="SUPFAM" id="SSF58038">
    <property type="entry name" value="SNARE fusion complex"/>
    <property type="match status" value="1"/>
</dbReference>
<gene>
    <name evidence="12" type="ORF">DdX_15096</name>
</gene>
<comment type="similarity">
    <text evidence="2">Belongs to the syntaxin family.</text>
</comment>
<feature type="transmembrane region" description="Helical" evidence="10">
    <location>
        <begin position="353"/>
        <end position="372"/>
    </location>
</feature>
<keyword evidence="3" id="KW-0813">Transport</keyword>
<keyword evidence="5" id="KW-0653">Protein transport</keyword>
<evidence type="ECO:0000256" key="1">
    <source>
        <dbReference type="ARBA" id="ARBA00004211"/>
    </source>
</evidence>
<accession>A0AAD4QY23</accession>
<keyword evidence="13" id="KW-1185">Reference proteome</keyword>
<evidence type="ECO:0000256" key="4">
    <source>
        <dbReference type="ARBA" id="ARBA00022692"/>
    </source>
</evidence>
<evidence type="ECO:0000256" key="10">
    <source>
        <dbReference type="SAM" id="Phobius"/>
    </source>
</evidence>
<dbReference type="EMBL" id="JAKKPZ010000087">
    <property type="protein sequence ID" value="KAI1703159.1"/>
    <property type="molecule type" value="Genomic_DNA"/>
</dbReference>